<feature type="region of interest" description="Disordered" evidence="1">
    <location>
        <begin position="338"/>
        <end position="357"/>
    </location>
</feature>
<name>A0AAV2PN77_MEGNR</name>
<feature type="region of interest" description="Disordered" evidence="1">
    <location>
        <begin position="368"/>
        <end position="391"/>
    </location>
</feature>
<feature type="compositionally biased region" description="Polar residues" evidence="1">
    <location>
        <begin position="293"/>
        <end position="314"/>
    </location>
</feature>
<comment type="caution">
    <text evidence="3">The sequence shown here is derived from an EMBL/GenBank/DDBJ whole genome shotgun (WGS) entry which is preliminary data.</text>
</comment>
<feature type="region of interest" description="Disordered" evidence="1">
    <location>
        <begin position="572"/>
        <end position="593"/>
    </location>
</feature>
<reference evidence="3 4" key="1">
    <citation type="submission" date="2024-05" db="EMBL/GenBank/DDBJ databases">
        <authorList>
            <person name="Wallberg A."/>
        </authorList>
    </citation>
    <scope>NUCLEOTIDE SEQUENCE [LARGE SCALE GENOMIC DNA]</scope>
</reference>
<dbReference type="AlphaFoldDB" id="A0AAV2PN77"/>
<keyword evidence="4" id="KW-1185">Reference proteome</keyword>
<feature type="compositionally biased region" description="Polar residues" evidence="1">
    <location>
        <begin position="464"/>
        <end position="485"/>
    </location>
</feature>
<protein>
    <recommendedName>
        <fullName evidence="2">Nucleolar protein 4 helical domain-containing protein</fullName>
    </recommendedName>
</protein>
<dbReference type="InterPro" id="IPR056549">
    <property type="entry name" value="HTH_NOL4"/>
</dbReference>
<evidence type="ECO:0000259" key="2">
    <source>
        <dbReference type="Pfam" id="PF23079"/>
    </source>
</evidence>
<dbReference type="PANTHER" id="PTHR12449">
    <property type="entry name" value="DEATH DOMAIN-CONTAINING PROTEIN"/>
    <property type="match status" value="1"/>
</dbReference>
<evidence type="ECO:0000313" key="4">
    <source>
        <dbReference type="Proteomes" id="UP001497623"/>
    </source>
</evidence>
<proteinExistence type="predicted"/>
<gene>
    <name evidence="3" type="ORF">MNOR_LOCUS2615</name>
</gene>
<feature type="region of interest" description="Disordered" evidence="1">
    <location>
        <begin position="456"/>
        <end position="498"/>
    </location>
</feature>
<accession>A0AAV2PN77</accession>
<dbReference type="EMBL" id="CAXKWB010000815">
    <property type="protein sequence ID" value="CAL4062316.1"/>
    <property type="molecule type" value="Genomic_DNA"/>
</dbReference>
<feature type="compositionally biased region" description="Acidic residues" evidence="1">
    <location>
        <begin position="486"/>
        <end position="497"/>
    </location>
</feature>
<dbReference type="Proteomes" id="UP001497623">
    <property type="component" value="Unassembled WGS sequence"/>
</dbReference>
<sequence>KDKKHMGQKRTYRAVSERYAFVPREAVTKFLVLCTECPRRTSAVQLSLNTVHLNGTTDIKGSHEIKAQVSPKKEVEEYKLTSPLPLRTSQHQTQDVTHQQHQLGLSHSYFSSPPTSQPPLFTHLNSHIPSPTYLPQSLTSSVATSLATSSTNSSSVPNTLTTSSIPSGSLTTDALVSICGTTPTYVTPSNQNQITSLPSSGLPLYAQMPFFSFAPNQNPLTTFAPLPIHPISGSPLLTHLPQSPQLNSVIKHTPFLQPPIITKSALSSLPPSLTQPSILTLASALTHPPPTIQSPVTSTKIQTSNSSSPITLSHVSGEDPEFDSLSPKRMRLLPKRMKREACNPTPPHSPLYKPVEDDDLDYNSLSPKGMKDEACIPTPPDSPVYEPAGEEEKRQVEKKVSELCSEANYSLPFTFIYLKHVKKLQDDNNNKPNFNRNIYQKDTAVVEMDCQTSPCSASPVYSERGTTGTPLDTIINTEDTPSSGNNEDEEDDIDDSEDGKIYVHYNQDRLKAFNIFVRLFVDENLDRIVLINKQPKEKIQAIIDACARQFPEFAERTRKRILSYLKSCRRNKRTRDSNGCDTPPRLTPPHQTSVQAERILASACENEAHNEKRMRLGHEPIAQPNPLASHLQLKQESSDKPLSMIEVEVKAESSPSLHAFVLANPPVSNDNGPTDLSLNAAAATVTRPSLNALEVAAVRQLITGYRESAEYLLQSADKLEHILIQQQAP</sequence>
<dbReference type="PANTHER" id="PTHR12449:SF22">
    <property type="entry name" value="NUCLEOLAR PROTEIN 4"/>
    <property type="match status" value="1"/>
</dbReference>
<dbReference type="Pfam" id="PF23079">
    <property type="entry name" value="HTH_NOL4_2nd"/>
    <property type="match status" value="1"/>
</dbReference>
<feature type="region of interest" description="Disordered" evidence="1">
    <location>
        <begin position="285"/>
        <end position="325"/>
    </location>
</feature>
<dbReference type="InterPro" id="IPR039788">
    <property type="entry name" value="NOL4/NOL4L"/>
</dbReference>
<feature type="domain" description="Nucleolar protein 4 helical" evidence="2">
    <location>
        <begin position="508"/>
        <end position="607"/>
    </location>
</feature>
<evidence type="ECO:0000256" key="1">
    <source>
        <dbReference type="SAM" id="MobiDB-lite"/>
    </source>
</evidence>
<evidence type="ECO:0000313" key="3">
    <source>
        <dbReference type="EMBL" id="CAL4062316.1"/>
    </source>
</evidence>
<feature type="non-terminal residue" evidence="3">
    <location>
        <position position="1"/>
    </location>
</feature>
<organism evidence="3 4">
    <name type="scientific">Meganyctiphanes norvegica</name>
    <name type="common">Northern krill</name>
    <name type="synonym">Thysanopoda norvegica</name>
    <dbReference type="NCBI Taxonomy" id="48144"/>
    <lineage>
        <taxon>Eukaryota</taxon>
        <taxon>Metazoa</taxon>
        <taxon>Ecdysozoa</taxon>
        <taxon>Arthropoda</taxon>
        <taxon>Crustacea</taxon>
        <taxon>Multicrustacea</taxon>
        <taxon>Malacostraca</taxon>
        <taxon>Eumalacostraca</taxon>
        <taxon>Eucarida</taxon>
        <taxon>Euphausiacea</taxon>
        <taxon>Euphausiidae</taxon>
        <taxon>Meganyctiphanes</taxon>
    </lineage>
</organism>